<gene>
    <name evidence="2" type="ORF">E7102_01505</name>
</gene>
<evidence type="ECO:0000313" key="2">
    <source>
        <dbReference type="EMBL" id="MBE6265140.1"/>
    </source>
</evidence>
<proteinExistence type="predicted"/>
<comment type="caution">
    <text evidence="2">The sequence shown here is derived from an EMBL/GenBank/DDBJ whole genome shotgun (WGS) entry which is preliminary data.</text>
</comment>
<sequence length="363" mass="41791">MKKALIVVCLLAVGMALHAQTKTDQIKHIRQVYAQAKQKVAKMGQDGKAAHTVHIRQIEMGAPGDEYTPEEDTDTQFYFDRIGGDSEQGITGKAVCYFMSVNWMADGHTNYREYLFDPVKGHLLFAFMKAETHAGFKVETRYYYDAKGNCIEQKHKVQDKEATPESHSWNDWKSELAQGNKHKGLFDLLLNTELPYPELGSAHYPSSTPKAKLLKDIRAAYAKAKQKIAENDKDGGLKNDIEITIHDQKSEDFPPVTTLLKCYYEHIQKPSPYQRYYFIREKTESMYGETYEEYLLDPKPDTQSVVFIYNQGYAEGEEMEMRYYYDENGHCFESKVSDIVESEPVPARNKAGYIFSIFDEFMQ</sequence>
<keyword evidence="1" id="KW-0732">Signal</keyword>
<evidence type="ECO:0000256" key="1">
    <source>
        <dbReference type="SAM" id="SignalP"/>
    </source>
</evidence>
<name>A0A928BPV8_XYLRU</name>
<reference evidence="2" key="1">
    <citation type="submission" date="2019-04" db="EMBL/GenBank/DDBJ databases">
        <title>Evolution of Biomass-Degrading Anaerobic Consortia Revealed by Metagenomics.</title>
        <authorList>
            <person name="Peng X."/>
        </authorList>
    </citation>
    <scope>NUCLEOTIDE SEQUENCE</scope>
    <source>
        <strain evidence="2">SIG141</strain>
    </source>
</reference>
<feature type="chain" id="PRO_5037894626" description="YD repeat-containing protein" evidence="1">
    <location>
        <begin position="20"/>
        <end position="363"/>
    </location>
</feature>
<feature type="signal peptide" evidence="1">
    <location>
        <begin position="1"/>
        <end position="19"/>
    </location>
</feature>
<accession>A0A928BPV8</accession>
<evidence type="ECO:0008006" key="4">
    <source>
        <dbReference type="Google" id="ProtNLM"/>
    </source>
</evidence>
<dbReference type="Proteomes" id="UP000763088">
    <property type="component" value="Unassembled WGS sequence"/>
</dbReference>
<evidence type="ECO:0000313" key="3">
    <source>
        <dbReference type="Proteomes" id="UP000763088"/>
    </source>
</evidence>
<organism evidence="2 3">
    <name type="scientific">Xylanibacter ruminicola</name>
    <name type="common">Prevotella ruminicola</name>
    <dbReference type="NCBI Taxonomy" id="839"/>
    <lineage>
        <taxon>Bacteria</taxon>
        <taxon>Pseudomonadati</taxon>
        <taxon>Bacteroidota</taxon>
        <taxon>Bacteroidia</taxon>
        <taxon>Bacteroidales</taxon>
        <taxon>Prevotellaceae</taxon>
        <taxon>Xylanibacter</taxon>
    </lineage>
</organism>
<dbReference type="EMBL" id="SUYD01000002">
    <property type="protein sequence ID" value="MBE6265140.1"/>
    <property type="molecule type" value="Genomic_DNA"/>
</dbReference>
<dbReference type="AlphaFoldDB" id="A0A928BPV8"/>
<protein>
    <recommendedName>
        <fullName evidence="4">YD repeat-containing protein</fullName>
    </recommendedName>
</protein>